<dbReference type="Pfam" id="PF01837">
    <property type="entry name" value="HcyBio"/>
    <property type="match status" value="1"/>
</dbReference>
<evidence type="ECO:0000313" key="2">
    <source>
        <dbReference type="EMBL" id="KZX12228.1"/>
    </source>
</evidence>
<feature type="domain" description="Homocysteine biosynthesis enzyme sulfur-incorporation" evidence="1">
    <location>
        <begin position="21"/>
        <end position="420"/>
    </location>
</feature>
<reference evidence="2 3" key="1">
    <citation type="submission" date="2016-04" db="EMBL/GenBank/DDBJ databases">
        <title>Genome sequence of Methanobrevibacter filiformis DSM 11501.</title>
        <authorList>
            <person name="Poehlein A."/>
            <person name="Seedorf H."/>
            <person name="Daniel R."/>
        </authorList>
    </citation>
    <scope>NUCLEOTIDE SEQUENCE [LARGE SCALE GENOMIC DNA]</scope>
    <source>
        <strain evidence="2 3">DSM 11501</strain>
    </source>
</reference>
<accession>A0A166AMF1</accession>
<dbReference type="InterPro" id="IPR017677">
    <property type="entry name" value="Methan_mark_16"/>
</dbReference>
<dbReference type="EMBL" id="LWMT01000232">
    <property type="protein sequence ID" value="KZX12228.1"/>
    <property type="molecule type" value="Genomic_DNA"/>
</dbReference>
<proteinExistence type="predicted"/>
<sequence>MIFIQERTLDEIKEKINNGEANVFTIQEFKKAISDGEELSFDDVDVVTTGTCGIMSGTAAILHIGITGPGEFQKAKNVFLNGVPAFPGPCPNEQLGSVDVIVYGTEHSVKDHGYGGGFLLKDLLNGEKVDVEVESIEGKKFETQITIDDVPRGQIIGVRMTFKNYTAFVNPTGDKVNSIFNAIPMEGVLNQLSFSGCGEYNPLQNDPNKDIIGEGTKILFNGSKGVVLGPGTRSSDVKPNLMLTADLLDMEADYIGGFKTGAGPEIYDTVAIPIPVLNEEVFNKLLLLDPDVKLPVADIHGRHLPLTEINYENVWKDTDERPVFIKENFNLEENKVVQESCPTNAINDNGTINLDNCFGCGLCTVLTTNNTYEMKLGVVDLEIENKKHSIPVTCRQSDRQRAKKITTKLKQLILNKEFEL</sequence>
<organism evidence="2 3">
    <name type="scientific">Methanobrevibacter filiformis</name>
    <dbReference type="NCBI Taxonomy" id="55758"/>
    <lineage>
        <taxon>Archaea</taxon>
        <taxon>Methanobacteriati</taxon>
        <taxon>Methanobacteriota</taxon>
        <taxon>Methanomada group</taxon>
        <taxon>Methanobacteria</taxon>
        <taxon>Methanobacteriales</taxon>
        <taxon>Methanobacteriaceae</taxon>
        <taxon>Methanobrevibacter</taxon>
    </lineage>
</organism>
<name>A0A166AMF1_9EURY</name>
<dbReference type="NCBIfam" id="TIGR03287">
    <property type="entry name" value="methan_mark_16"/>
    <property type="match status" value="1"/>
</dbReference>
<dbReference type="SUPFAM" id="SSF54862">
    <property type="entry name" value="4Fe-4S ferredoxins"/>
    <property type="match status" value="1"/>
</dbReference>
<gene>
    <name evidence="2" type="ORF">MBFIL_11900</name>
</gene>
<protein>
    <recommendedName>
        <fullName evidence="1">Homocysteine biosynthesis enzyme sulfur-incorporation domain-containing protein</fullName>
    </recommendedName>
</protein>
<dbReference type="STRING" id="55758.MBFIL_11900"/>
<dbReference type="AlphaFoldDB" id="A0A166AMF1"/>
<dbReference type="PATRIC" id="fig|55758.3.peg.1363"/>
<dbReference type="Proteomes" id="UP000077066">
    <property type="component" value="Unassembled WGS sequence"/>
</dbReference>
<evidence type="ECO:0000259" key="1">
    <source>
        <dbReference type="Pfam" id="PF01837"/>
    </source>
</evidence>
<keyword evidence="3" id="KW-1185">Reference proteome</keyword>
<comment type="caution">
    <text evidence="2">The sequence shown here is derived from an EMBL/GenBank/DDBJ whole genome shotgun (WGS) entry which is preliminary data.</text>
</comment>
<evidence type="ECO:0000313" key="3">
    <source>
        <dbReference type="Proteomes" id="UP000077066"/>
    </source>
</evidence>
<dbReference type="InterPro" id="IPR002708">
    <property type="entry name" value="HcyBio"/>
</dbReference>